<protein>
    <recommendedName>
        <fullName evidence="2">DUF7344 domain-containing protein</fullName>
    </recommendedName>
</protein>
<dbReference type="STRING" id="1227498.C492_21105"/>
<dbReference type="RefSeq" id="WP_008427109.1">
    <property type="nucleotide sequence ID" value="NZ_AOIA01000163.1"/>
</dbReference>
<feature type="transmembrane region" description="Helical" evidence="1">
    <location>
        <begin position="127"/>
        <end position="146"/>
    </location>
</feature>
<feature type="domain" description="DUF7344" evidence="2">
    <location>
        <begin position="22"/>
        <end position="101"/>
    </location>
</feature>
<dbReference type="OrthoDB" id="331021at2157"/>
<evidence type="ECO:0000259" key="2">
    <source>
        <dbReference type="Pfam" id="PF24035"/>
    </source>
</evidence>
<reference evidence="3 4" key="1">
    <citation type="journal article" date="2014" name="PLoS Genet.">
        <title>Phylogenetically driven sequencing of extremely halophilic archaea reveals strategies for static and dynamic osmo-response.</title>
        <authorList>
            <person name="Becker E.A."/>
            <person name="Seitzer P.M."/>
            <person name="Tritt A."/>
            <person name="Larsen D."/>
            <person name="Krusor M."/>
            <person name="Yao A.I."/>
            <person name="Wu D."/>
            <person name="Madern D."/>
            <person name="Eisen J.A."/>
            <person name="Darling A.E."/>
            <person name="Facciotti M.T."/>
        </authorList>
    </citation>
    <scope>NUCLEOTIDE SEQUENCE [LARGE SCALE GENOMIC DNA]</scope>
    <source>
        <strain evidence="3 4">DSM 18795</strain>
    </source>
</reference>
<keyword evidence="1" id="KW-0812">Transmembrane</keyword>
<evidence type="ECO:0000256" key="1">
    <source>
        <dbReference type="SAM" id="Phobius"/>
    </source>
</evidence>
<keyword evidence="1" id="KW-0472">Membrane</keyword>
<comment type="caution">
    <text evidence="3">The sequence shown here is derived from an EMBL/GenBank/DDBJ whole genome shotgun (WGS) entry which is preliminary data.</text>
</comment>
<dbReference type="Pfam" id="PF24035">
    <property type="entry name" value="DUF7344"/>
    <property type="match status" value="1"/>
</dbReference>
<dbReference type="EMBL" id="AOIA01000163">
    <property type="protein sequence ID" value="ELY51212.1"/>
    <property type="molecule type" value="Genomic_DNA"/>
</dbReference>
<dbReference type="AlphaFoldDB" id="L9WP97"/>
<dbReference type="Proteomes" id="UP000011531">
    <property type="component" value="Unassembled WGS sequence"/>
</dbReference>
<proteinExistence type="predicted"/>
<evidence type="ECO:0000313" key="4">
    <source>
        <dbReference type="Proteomes" id="UP000011531"/>
    </source>
</evidence>
<gene>
    <name evidence="3" type="ORF">C492_21105</name>
</gene>
<dbReference type="InterPro" id="IPR055768">
    <property type="entry name" value="DUF7344"/>
</dbReference>
<evidence type="ECO:0000313" key="3">
    <source>
        <dbReference type="EMBL" id="ELY51212.1"/>
    </source>
</evidence>
<keyword evidence="4" id="KW-1185">Reference proteome</keyword>
<keyword evidence="1" id="KW-1133">Transmembrane helix</keyword>
<organism evidence="3 4">
    <name type="scientific">Natronococcus jeotgali DSM 18795</name>
    <dbReference type="NCBI Taxonomy" id="1227498"/>
    <lineage>
        <taxon>Archaea</taxon>
        <taxon>Methanobacteriati</taxon>
        <taxon>Methanobacteriota</taxon>
        <taxon>Stenosarchaea group</taxon>
        <taxon>Halobacteria</taxon>
        <taxon>Halobacteriales</taxon>
        <taxon>Natrialbaceae</taxon>
        <taxon>Natronococcus</taxon>
    </lineage>
</organism>
<feature type="transmembrane region" description="Helical" evidence="1">
    <location>
        <begin position="152"/>
        <end position="171"/>
    </location>
</feature>
<sequence length="189" mass="21668">MSVSKRDDEEVETGELDRDEVFEMLSTQRRRWVLHYLKQQGEDRVDLRTLVDSVSSWEYETPAAELPWKKRKRVYTSLRQSHLPRLDESGVIEYDRNRGEVALTDEARKLQLYLEYVPEDDIPWSHCYLGLSGVSAVITALAWFPVSPVGELSAVALGALVTAMFGVSALVHTYHSRRNRLGHEGPPKR</sequence>
<name>L9WP97_9EURY</name>
<accession>L9WP97</accession>